<gene>
    <name evidence="3" type="primary">ybgC</name>
    <name evidence="3" type="ORF">NCTC12871_01260</name>
</gene>
<dbReference type="PANTHER" id="PTHR31793">
    <property type="entry name" value="4-HYDROXYBENZOYL-COA THIOESTERASE FAMILY MEMBER"/>
    <property type="match status" value="1"/>
</dbReference>
<dbReference type="PIRSF" id="PIRSF003230">
    <property type="entry name" value="YbgC"/>
    <property type="match status" value="1"/>
</dbReference>
<protein>
    <submittedName>
        <fullName evidence="3">Pol-Pal system-associated acyl-CoA thioesterase</fullName>
        <ecNumber evidence="3">3.1.2.-</ecNumber>
    </submittedName>
</protein>
<dbReference type="PROSITE" id="PS01328">
    <property type="entry name" value="4HBCOA_THIOESTERASE"/>
    <property type="match status" value="1"/>
</dbReference>
<dbReference type="CDD" id="cd00586">
    <property type="entry name" value="4HBT"/>
    <property type="match status" value="1"/>
</dbReference>
<dbReference type="SUPFAM" id="SSF54637">
    <property type="entry name" value="Thioesterase/thiol ester dehydrase-isomerase"/>
    <property type="match status" value="1"/>
</dbReference>
<dbReference type="InterPro" id="IPR050563">
    <property type="entry name" value="4-hydroxybenzoyl-CoA_TE"/>
</dbReference>
<dbReference type="InterPro" id="IPR014166">
    <property type="entry name" value="Tol-Pal_acyl-CoA_thioesterase"/>
</dbReference>
<dbReference type="Proteomes" id="UP000279799">
    <property type="component" value="Chromosome"/>
</dbReference>
<dbReference type="GO" id="GO:0047617">
    <property type="term" value="F:fatty acyl-CoA hydrolase activity"/>
    <property type="evidence" value="ECO:0007669"/>
    <property type="project" value="TreeGrafter"/>
</dbReference>
<dbReference type="EMBL" id="LR134510">
    <property type="protein sequence ID" value="VEJ09775.1"/>
    <property type="molecule type" value="Genomic_DNA"/>
</dbReference>
<keyword evidence="4" id="KW-1185">Reference proteome</keyword>
<dbReference type="InterPro" id="IPR008272">
    <property type="entry name" value="HB-CoA_thioesterase_AS"/>
</dbReference>
<organism evidence="3 4">
    <name type="scientific">Actinobacillus delphinicola</name>
    <dbReference type="NCBI Taxonomy" id="51161"/>
    <lineage>
        <taxon>Bacteria</taxon>
        <taxon>Pseudomonadati</taxon>
        <taxon>Pseudomonadota</taxon>
        <taxon>Gammaproteobacteria</taxon>
        <taxon>Pasteurellales</taxon>
        <taxon>Pasteurellaceae</taxon>
        <taxon>Actinobacillus</taxon>
    </lineage>
</organism>
<reference evidence="3 4" key="1">
    <citation type="submission" date="2018-12" db="EMBL/GenBank/DDBJ databases">
        <authorList>
            <consortium name="Pathogen Informatics"/>
        </authorList>
    </citation>
    <scope>NUCLEOTIDE SEQUENCE [LARGE SCALE GENOMIC DNA]</scope>
    <source>
        <strain evidence="3 4">NCTC12871</strain>
    </source>
</reference>
<dbReference type="FunFam" id="3.10.129.10:FF:000004">
    <property type="entry name" value="Tol-pal system-associated acyl-CoA thioesterase"/>
    <property type="match status" value="1"/>
</dbReference>
<comment type="similarity">
    <text evidence="1">Belongs to the 4-hydroxybenzoyl-CoA thioesterase family.</text>
</comment>
<dbReference type="AlphaFoldDB" id="A0A448TV17"/>
<evidence type="ECO:0000256" key="1">
    <source>
        <dbReference type="ARBA" id="ARBA00005953"/>
    </source>
</evidence>
<proteinExistence type="inferred from homology"/>
<evidence type="ECO:0000313" key="3">
    <source>
        <dbReference type="EMBL" id="VEJ09775.1"/>
    </source>
</evidence>
<dbReference type="Pfam" id="PF13279">
    <property type="entry name" value="4HBT_2"/>
    <property type="match status" value="1"/>
</dbReference>
<dbReference type="KEGG" id="adp:NCTC12871_01260"/>
<dbReference type="InterPro" id="IPR006684">
    <property type="entry name" value="YbgC/YbaW"/>
</dbReference>
<accession>A0A448TV17</accession>
<dbReference type="EC" id="3.1.2.-" evidence="3"/>
<name>A0A448TV17_9PAST</name>
<dbReference type="InterPro" id="IPR029069">
    <property type="entry name" value="HotDog_dom_sf"/>
</dbReference>
<dbReference type="PANTHER" id="PTHR31793:SF37">
    <property type="entry name" value="ACYL-COA THIOESTER HYDROLASE YBGC"/>
    <property type="match status" value="1"/>
</dbReference>
<evidence type="ECO:0000313" key="4">
    <source>
        <dbReference type="Proteomes" id="UP000279799"/>
    </source>
</evidence>
<dbReference type="NCBIfam" id="TIGR00051">
    <property type="entry name" value="YbgC/FadM family acyl-CoA thioesterase"/>
    <property type="match status" value="1"/>
</dbReference>
<dbReference type="Gene3D" id="3.10.129.10">
    <property type="entry name" value="Hotdog Thioesterase"/>
    <property type="match status" value="1"/>
</dbReference>
<keyword evidence="2 3" id="KW-0378">Hydrolase</keyword>
<dbReference type="RefSeq" id="WP_408608224.1">
    <property type="nucleotide sequence ID" value="NZ_LR134510.1"/>
</dbReference>
<evidence type="ECO:0000256" key="2">
    <source>
        <dbReference type="ARBA" id="ARBA00022801"/>
    </source>
</evidence>
<dbReference type="NCBIfam" id="TIGR02799">
    <property type="entry name" value="thio_ybgC"/>
    <property type="match status" value="1"/>
</dbReference>
<sequence>MMVEKFPVRIYFEDTDAGGVVYHARYLHFFERARTEYLRHLDFSQQRLIDEFDLAFVVKKMDIDFIFPARLDDALEVETEITEIRGASIFFNQRLVRDETVLCTATVIIACVNLSKMKPVPLPSTIKDALLNAHSA</sequence>